<dbReference type="SUPFAM" id="SSF51430">
    <property type="entry name" value="NAD(P)-linked oxidoreductase"/>
    <property type="match status" value="1"/>
</dbReference>
<comment type="caution">
    <text evidence="8">The sequence shown here is derived from an EMBL/GenBank/DDBJ whole genome shotgun (WGS) entry which is preliminary data.</text>
</comment>
<evidence type="ECO:0000256" key="4">
    <source>
        <dbReference type="PIRSR" id="PIRSR000097-1"/>
    </source>
</evidence>
<evidence type="ECO:0000256" key="1">
    <source>
        <dbReference type="ARBA" id="ARBA00007905"/>
    </source>
</evidence>
<dbReference type="PRINTS" id="PR00069">
    <property type="entry name" value="ALDKETRDTASE"/>
</dbReference>
<dbReference type="PIRSF" id="PIRSF000097">
    <property type="entry name" value="AKR"/>
    <property type="match status" value="1"/>
</dbReference>
<proteinExistence type="inferred from homology"/>
<accession>A0A9Q0N6Y5</accession>
<evidence type="ECO:0000256" key="2">
    <source>
        <dbReference type="ARBA" id="ARBA00022857"/>
    </source>
</evidence>
<feature type="site" description="Lowers pKa of active site Tyr" evidence="6">
    <location>
        <position position="79"/>
    </location>
</feature>
<gene>
    <name evidence="8" type="primary">akr1a1a_3</name>
    <name evidence="8" type="ORF">Bhyg_08744</name>
</gene>
<dbReference type="AlphaFoldDB" id="A0A9Q0N6Y5"/>
<keyword evidence="2" id="KW-0521">NADP</keyword>
<name>A0A9Q0N6Y5_9DIPT</name>
<evidence type="ECO:0000313" key="8">
    <source>
        <dbReference type="EMBL" id="KAJ6643779.1"/>
    </source>
</evidence>
<evidence type="ECO:0000313" key="9">
    <source>
        <dbReference type="Proteomes" id="UP001151699"/>
    </source>
</evidence>
<dbReference type="OrthoDB" id="416253at2759"/>
<evidence type="ECO:0000259" key="7">
    <source>
        <dbReference type="Pfam" id="PF00248"/>
    </source>
</evidence>
<feature type="active site" description="Proton donor" evidence="4">
    <location>
        <position position="50"/>
    </location>
</feature>
<dbReference type="Proteomes" id="UP001151699">
    <property type="component" value="Chromosome B"/>
</dbReference>
<dbReference type="InterPro" id="IPR036812">
    <property type="entry name" value="NAD(P)_OxRdtase_dom_sf"/>
</dbReference>
<dbReference type="Pfam" id="PF00248">
    <property type="entry name" value="Aldo_ket_red"/>
    <property type="match status" value="1"/>
</dbReference>
<keyword evidence="3" id="KW-0560">Oxidoreductase</keyword>
<dbReference type="FunFam" id="3.20.20.100:FF:000006">
    <property type="entry name" value="Aldo-keto reductase family 1 member A1"/>
    <property type="match status" value="1"/>
</dbReference>
<dbReference type="PANTHER" id="PTHR11732">
    <property type="entry name" value="ALDO/KETO REDUCTASE"/>
    <property type="match status" value="1"/>
</dbReference>
<evidence type="ECO:0000256" key="3">
    <source>
        <dbReference type="ARBA" id="ARBA00023002"/>
    </source>
</evidence>
<evidence type="ECO:0000256" key="6">
    <source>
        <dbReference type="PIRSR" id="PIRSR000097-3"/>
    </source>
</evidence>
<dbReference type="PROSITE" id="PS00062">
    <property type="entry name" value="ALDOKETO_REDUCTASE_2"/>
    <property type="match status" value="1"/>
</dbReference>
<dbReference type="PROSITE" id="PS00063">
    <property type="entry name" value="ALDOKETO_REDUCTASE_3"/>
    <property type="match status" value="1"/>
</dbReference>
<dbReference type="InterPro" id="IPR018170">
    <property type="entry name" value="Aldo/ket_reductase_CS"/>
</dbReference>
<feature type="domain" description="NADP-dependent oxidoreductase" evidence="7">
    <location>
        <begin position="17"/>
        <end position="292"/>
    </location>
</feature>
<organism evidence="8 9">
    <name type="scientific">Pseudolycoriella hygida</name>
    <dbReference type="NCBI Taxonomy" id="35572"/>
    <lineage>
        <taxon>Eukaryota</taxon>
        <taxon>Metazoa</taxon>
        <taxon>Ecdysozoa</taxon>
        <taxon>Arthropoda</taxon>
        <taxon>Hexapoda</taxon>
        <taxon>Insecta</taxon>
        <taxon>Pterygota</taxon>
        <taxon>Neoptera</taxon>
        <taxon>Endopterygota</taxon>
        <taxon>Diptera</taxon>
        <taxon>Nematocera</taxon>
        <taxon>Sciaroidea</taxon>
        <taxon>Sciaridae</taxon>
        <taxon>Pseudolycoriella</taxon>
    </lineage>
</organism>
<evidence type="ECO:0000256" key="5">
    <source>
        <dbReference type="PIRSR" id="PIRSR000097-2"/>
    </source>
</evidence>
<sequence>MSVPSVKLSNGYNIPIIGLGTWQSPPGEVDRAVRDAIDAGYRQLDCAFGYGNENEVGNAIQAKIAEGTVKREDLFITSKLWNTYHEPQHVRMCVEMSLKNLKLDYLDLYLIHWPHSFKYSGAENFPKNEDGSIIYDYTDYLDTWGALEALVDEGLIRSIGVSNFNSEQLDRVYTNSRIKPVMNQVECHPYLNQSRLIEFARARNIAITAYSPLGSPNRPWAQPGDPQLMEDPKIVAIANKYNKSPAQILIRYQVQRGVVVIPKSTTKSRIESNFDVFGFELTEEDVTTIDGFDCNGRLVPLLRDASHPYYPFSIPF</sequence>
<dbReference type="InterPro" id="IPR023210">
    <property type="entry name" value="NADP_OxRdtase_dom"/>
</dbReference>
<comment type="similarity">
    <text evidence="1">Belongs to the aldo/keto reductase family.</text>
</comment>
<dbReference type="GO" id="GO:0016491">
    <property type="term" value="F:oxidoreductase activity"/>
    <property type="evidence" value="ECO:0007669"/>
    <property type="project" value="UniProtKB-KW"/>
</dbReference>
<dbReference type="Gene3D" id="3.20.20.100">
    <property type="entry name" value="NADP-dependent oxidoreductase domain"/>
    <property type="match status" value="1"/>
</dbReference>
<keyword evidence="9" id="KW-1185">Reference proteome</keyword>
<dbReference type="InterPro" id="IPR020471">
    <property type="entry name" value="AKR"/>
</dbReference>
<reference evidence="8" key="1">
    <citation type="submission" date="2022-07" db="EMBL/GenBank/DDBJ databases">
        <authorList>
            <person name="Trinca V."/>
            <person name="Uliana J.V.C."/>
            <person name="Torres T.T."/>
            <person name="Ward R.J."/>
            <person name="Monesi N."/>
        </authorList>
    </citation>
    <scope>NUCLEOTIDE SEQUENCE</scope>
    <source>
        <strain evidence="8">HSMRA1968</strain>
        <tissue evidence="8">Whole embryos</tissue>
    </source>
</reference>
<feature type="binding site" evidence="5">
    <location>
        <position position="112"/>
    </location>
    <ligand>
        <name>substrate</name>
    </ligand>
</feature>
<protein>
    <submittedName>
        <fullName evidence="8">Aldo-keto reductase family 1 member A1-A</fullName>
    </submittedName>
</protein>
<dbReference type="EMBL" id="WJQU01000002">
    <property type="protein sequence ID" value="KAJ6643779.1"/>
    <property type="molecule type" value="Genomic_DNA"/>
</dbReference>